<dbReference type="AlphaFoldDB" id="A0A2N6QI94"/>
<dbReference type="InterPro" id="IPR036909">
    <property type="entry name" value="Cyt_c-like_dom_sf"/>
</dbReference>
<dbReference type="GO" id="GO:0046872">
    <property type="term" value="F:metal ion binding"/>
    <property type="evidence" value="ECO:0007669"/>
    <property type="project" value="UniProtKB-KW"/>
</dbReference>
<dbReference type="RefSeq" id="WP_040613908.1">
    <property type="nucleotide sequence ID" value="NZ_CP027417.1"/>
</dbReference>
<accession>A0A2N6QI94</accession>
<dbReference type="Pfam" id="PF21342">
    <property type="entry name" value="SoxA-TsdA_cyt-c"/>
    <property type="match status" value="1"/>
</dbReference>
<dbReference type="SUPFAM" id="SSF46626">
    <property type="entry name" value="Cytochrome c"/>
    <property type="match status" value="2"/>
</dbReference>
<keyword evidence="1" id="KW-0349">Heme</keyword>
<dbReference type="Proteomes" id="UP000250242">
    <property type="component" value="Unassembled WGS sequence"/>
</dbReference>
<evidence type="ECO:0000256" key="2">
    <source>
        <dbReference type="ARBA" id="ARBA00022723"/>
    </source>
</evidence>
<gene>
    <name evidence="4" type="ORF">NCTC11009_00926</name>
</gene>
<dbReference type="PROSITE" id="PS51007">
    <property type="entry name" value="CYTC"/>
    <property type="match status" value="2"/>
</dbReference>
<protein>
    <submittedName>
        <fullName evidence="4">Putative bifunctional cbb3-type cytochrome c oxidase subunit II/cytochrome c</fullName>
    </submittedName>
</protein>
<evidence type="ECO:0000256" key="1">
    <source>
        <dbReference type="ARBA" id="ARBA00022617"/>
    </source>
</evidence>
<keyword evidence="2" id="KW-0479">Metal-binding</keyword>
<dbReference type="PANTHER" id="PTHR35008:SF9">
    <property type="entry name" value="CYTOCHROME C DOMAIN-CONTAINING PROTEIN"/>
    <property type="match status" value="1"/>
</dbReference>
<dbReference type="InterPro" id="IPR051459">
    <property type="entry name" value="Cytochrome_c-type_DH"/>
</dbReference>
<reference evidence="4 5" key="1">
    <citation type="submission" date="2018-06" db="EMBL/GenBank/DDBJ databases">
        <authorList>
            <consortium name="Pathogen Informatics"/>
            <person name="Doyle S."/>
        </authorList>
    </citation>
    <scope>NUCLEOTIDE SEQUENCE [LARGE SCALE GENOMIC DNA]</scope>
    <source>
        <strain evidence="4 5">NCTC11009</strain>
    </source>
</reference>
<dbReference type="GO" id="GO:0020037">
    <property type="term" value="F:heme binding"/>
    <property type="evidence" value="ECO:0007669"/>
    <property type="project" value="InterPro"/>
</dbReference>
<dbReference type="GO" id="GO:0009055">
    <property type="term" value="F:electron transfer activity"/>
    <property type="evidence" value="ECO:0007669"/>
    <property type="project" value="InterPro"/>
</dbReference>
<dbReference type="Pfam" id="PF13442">
    <property type="entry name" value="Cytochrome_CBB3"/>
    <property type="match status" value="1"/>
</dbReference>
<proteinExistence type="predicted"/>
<keyword evidence="3" id="KW-0408">Iron</keyword>
<sequence length="355" mass="39225">MMKKLLLALSLGLGLAVTGPASAQLTKMASDLTDEERQMLRELLPGFPEPKEGELVHIPPTMDDLEAAEMHPKLKEAIRYGYDLFTNTQQLRGKNVFNDMNCSSCHVGAGSRPFAGPVWPAVVTLPDFRGKNNHVNNFEERLAGCFSYSMNGKPPAYGSDEMVALTAYHQWLAKGVGMYPDAKIYGRGYPRPAALPEGREPDRVRGKELYAQNCAVCHGEDGQGQFTGDKAVFPPLWGDGSYNWGAGISRVFTLAGFIKYNMPLGAAPLIEDADAWDIAAYVDSQERPQDPRYTGDIAETLALYKDTFHKHTLYGQEIDGKVLGDHDNVGYKDFLKPDALKPRYFGKKPEEAEAK</sequence>
<dbReference type="KEGG" id="our:CEQ07_00365"/>
<evidence type="ECO:0000313" key="4">
    <source>
        <dbReference type="EMBL" id="SPY07714.1"/>
    </source>
</evidence>
<dbReference type="InterPro" id="IPR009056">
    <property type="entry name" value="Cyt_c-like_dom"/>
</dbReference>
<dbReference type="STRING" id="90245.GCA_001056285_00678"/>
<organism evidence="4 5">
    <name type="scientific">Oligella urethralis</name>
    <dbReference type="NCBI Taxonomy" id="90245"/>
    <lineage>
        <taxon>Bacteria</taxon>
        <taxon>Pseudomonadati</taxon>
        <taxon>Pseudomonadota</taxon>
        <taxon>Betaproteobacteria</taxon>
        <taxon>Burkholderiales</taxon>
        <taxon>Alcaligenaceae</taxon>
        <taxon>Oligella</taxon>
    </lineage>
</organism>
<dbReference type="Gene3D" id="1.10.760.10">
    <property type="entry name" value="Cytochrome c-like domain"/>
    <property type="match status" value="2"/>
</dbReference>
<evidence type="ECO:0000256" key="3">
    <source>
        <dbReference type="ARBA" id="ARBA00023004"/>
    </source>
</evidence>
<dbReference type="EMBL" id="UATH01000001">
    <property type="protein sequence ID" value="SPY07714.1"/>
    <property type="molecule type" value="Genomic_DNA"/>
</dbReference>
<name>A0A2N6QI94_9BURK</name>
<dbReference type="PANTHER" id="PTHR35008">
    <property type="entry name" value="BLL4482 PROTEIN-RELATED"/>
    <property type="match status" value="1"/>
</dbReference>
<evidence type="ECO:0000313" key="5">
    <source>
        <dbReference type="Proteomes" id="UP000250242"/>
    </source>
</evidence>